<dbReference type="PANTHER" id="PTHR33336:SF3">
    <property type="entry name" value="ABM DOMAIN-CONTAINING PROTEIN"/>
    <property type="match status" value="1"/>
</dbReference>
<dbReference type="RefSeq" id="WP_036396266.1">
    <property type="nucleotide sequence ID" value="NZ_CCBB010000001.1"/>
</dbReference>
<dbReference type="Gene3D" id="3.30.70.100">
    <property type="match status" value="1"/>
</dbReference>
<dbReference type="OrthoDB" id="8452260at2"/>
<dbReference type="Pfam" id="PF03992">
    <property type="entry name" value="ABM"/>
    <property type="match status" value="1"/>
</dbReference>
<comment type="caution">
    <text evidence="2">The sequence shown here is derived from an EMBL/GenBank/DDBJ whole genome shotgun (WGS) entry which is preliminary data.</text>
</comment>
<organism evidence="2 3">
    <name type="scientific">Mycolicibacterium cosmeticum</name>
    <dbReference type="NCBI Taxonomy" id="258533"/>
    <lineage>
        <taxon>Bacteria</taxon>
        <taxon>Bacillati</taxon>
        <taxon>Actinomycetota</taxon>
        <taxon>Actinomycetes</taxon>
        <taxon>Mycobacteriales</taxon>
        <taxon>Mycobacteriaceae</taxon>
        <taxon>Mycolicibacterium</taxon>
    </lineage>
</organism>
<dbReference type="EMBL" id="CCBB010000001">
    <property type="protein sequence ID" value="CDO05811.1"/>
    <property type="molecule type" value="Genomic_DNA"/>
</dbReference>
<evidence type="ECO:0000313" key="2">
    <source>
        <dbReference type="EMBL" id="CDO05811.1"/>
    </source>
</evidence>
<reference evidence="2" key="2">
    <citation type="submission" date="2014-03" db="EMBL/GenBank/DDBJ databases">
        <authorList>
            <person name="Urmite Genomes"/>
        </authorList>
    </citation>
    <scope>NUCLEOTIDE SEQUENCE</scope>
    <source>
        <strain evidence="2">DSM 44829</strain>
    </source>
</reference>
<dbReference type="InterPro" id="IPR011008">
    <property type="entry name" value="Dimeric_a/b-barrel"/>
</dbReference>
<dbReference type="AlphaFoldDB" id="W9AT70"/>
<dbReference type="Proteomes" id="UP000028870">
    <property type="component" value="Unassembled WGS sequence"/>
</dbReference>
<dbReference type="SUPFAM" id="SSF54909">
    <property type="entry name" value="Dimeric alpha+beta barrel"/>
    <property type="match status" value="1"/>
</dbReference>
<keyword evidence="3" id="KW-1185">Reference proteome</keyword>
<proteinExistence type="predicted"/>
<gene>
    <name evidence="2" type="ORF">BN977_00587</name>
</gene>
<dbReference type="eggNOG" id="COG1359">
    <property type="taxonomic scope" value="Bacteria"/>
</dbReference>
<dbReference type="STRING" id="258533.BN977_00587"/>
<keyword evidence="2" id="KW-0503">Monooxygenase</keyword>
<evidence type="ECO:0000259" key="1">
    <source>
        <dbReference type="PROSITE" id="PS51725"/>
    </source>
</evidence>
<sequence length="107" mass="12353">MIFIVVKFDVAPQRRDEWLSTTADFTAATRAEPGNLWFEWSRSVADDAEYVLVEAFRDQQSGIEHVRSQHFRDGLAAMRPLLARTPRIINVEVDGDDWSEMGELRIE</sequence>
<evidence type="ECO:0000313" key="3">
    <source>
        <dbReference type="Proteomes" id="UP000028870"/>
    </source>
</evidence>
<dbReference type="InterPro" id="IPR007138">
    <property type="entry name" value="ABM_dom"/>
</dbReference>
<dbReference type="InterPro" id="IPR050744">
    <property type="entry name" value="AI-2_Isomerase_LsrG"/>
</dbReference>
<dbReference type="PANTHER" id="PTHR33336">
    <property type="entry name" value="QUINOL MONOOXYGENASE YGIN-RELATED"/>
    <property type="match status" value="1"/>
</dbReference>
<protein>
    <submittedName>
        <fullName evidence="2">Antibiotic biosynthesis monooxygenase</fullName>
    </submittedName>
</protein>
<name>W9AT70_MYCCO</name>
<feature type="domain" description="ABM" evidence="1">
    <location>
        <begin position="2"/>
        <end position="90"/>
    </location>
</feature>
<dbReference type="PROSITE" id="PS51725">
    <property type="entry name" value="ABM"/>
    <property type="match status" value="1"/>
</dbReference>
<reference evidence="2" key="1">
    <citation type="submission" date="2014-03" db="EMBL/GenBank/DDBJ databases">
        <title>Draft Genome Sequence of Mycobacterium cosmeticum DSM 44829.</title>
        <authorList>
            <person name="Croce O."/>
            <person name="Robert C."/>
            <person name="Raoult D."/>
            <person name="Drancourt M."/>
        </authorList>
    </citation>
    <scope>NUCLEOTIDE SEQUENCE [LARGE SCALE GENOMIC DNA]</scope>
    <source>
        <strain evidence="2">DSM 44829</strain>
    </source>
</reference>
<keyword evidence="2" id="KW-0560">Oxidoreductase</keyword>
<accession>W9AT70</accession>
<dbReference type="GO" id="GO:0004497">
    <property type="term" value="F:monooxygenase activity"/>
    <property type="evidence" value="ECO:0007669"/>
    <property type="project" value="UniProtKB-KW"/>
</dbReference>